<feature type="transmembrane region" description="Helical" evidence="1">
    <location>
        <begin position="129"/>
        <end position="153"/>
    </location>
</feature>
<accession>R7VB44</accession>
<name>R7VB44_CAPTE</name>
<keyword evidence="1" id="KW-1133">Transmembrane helix</keyword>
<reference evidence="3" key="3">
    <citation type="submission" date="2015-06" db="UniProtKB">
        <authorList>
            <consortium name="EnsemblMetazoa"/>
        </authorList>
    </citation>
    <scope>IDENTIFICATION</scope>
</reference>
<sequence>MTTYEDFSSARSSPSASLQNLRLSSEEAIYETTVESAPVEVDAVGGASSGFYPLLPIEFSLKISALCCGVVQLGAGLGMGCLAMVITSMLKNRADYTLDQPMIWWSGCLPLLVGILGIYTFTTSNRKHFYRWGLCGMLVLLAECALLGALGAFDIARFNVWPFFGRNHGRAICEMLLPGRCYCQDYYHGKWSEMEIAGVQYIHEDIVWRDSGFHECSDVRLISAIFYLHHILFATFAIIAIASFALAIKATACGPADPEEFQRLQDSFEFEDTFVINETSVRPLRIEFPNSDDDNEDT</sequence>
<feature type="transmembrane region" description="Helical" evidence="1">
    <location>
        <begin position="102"/>
        <end position="122"/>
    </location>
</feature>
<keyword evidence="1" id="KW-0812">Transmembrane</keyword>
<evidence type="ECO:0000313" key="3">
    <source>
        <dbReference type="EnsemblMetazoa" id="CapteP223929"/>
    </source>
</evidence>
<keyword evidence="4" id="KW-1185">Reference proteome</keyword>
<dbReference type="OrthoDB" id="10607794at2759"/>
<dbReference type="EMBL" id="AMQN01004488">
    <property type="status" value="NOT_ANNOTATED_CDS"/>
    <property type="molecule type" value="Genomic_DNA"/>
</dbReference>
<feature type="transmembrane region" description="Helical" evidence="1">
    <location>
        <begin position="227"/>
        <end position="248"/>
    </location>
</feature>
<dbReference type="Proteomes" id="UP000014760">
    <property type="component" value="Unassembled WGS sequence"/>
</dbReference>
<reference evidence="2 4" key="2">
    <citation type="journal article" date="2013" name="Nature">
        <title>Insights into bilaterian evolution from three spiralian genomes.</title>
        <authorList>
            <person name="Simakov O."/>
            <person name="Marletaz F."/>
            <person name="Cho S.J."/>
            <person name="Edsinger-Gonzales E."/>
            <person name="Havlak P."/>
            <person name="Hellsten U."/>
            <person name="Kuo D.H."/>
            <person name="Larsson T."/>
            <person name="Lv J."/>
            <person name="Arendt D."/>
            <person name="Savage R."/>
            <person name="Osoegawa K."/>
            <person name="de Jong P."/>
            <person name="Grimwood J."/>
            <person name="Chapman J.A."/>
            <person name="Shapiro H."/>
            <person name="Aerts A."/>
            <person name="Otillar R.P."/>
            <person name="Terry A.Y."/>
            <person name="Boore J.L."/>
            <person name="Grigoriev I.V."/>
            <person name="Lindberg D.R."/>
            <person name="Seaver E.C."/>
            <person name="Weisblat D.A."/>
            <person name="Putnam N.H."/>
            <person name="Rokhsar D.S."/>
        </authorList>
    </citation>
    <scope>NUCLEOTIDE SEQUENCE</scope>
    <source>
        <strain evidence="2 4">I ESC-2004</strain>
    </source>
</reference>
<gene>
    <name evidence="2" type="ORF">CAPTEDRAFT_223929</name>
</gene>
<reference evidence="4" key="1">
    <citation type="submission" date="2012-12" db="EMBL/GenBank/DDBJ databases">
        <authorList>
            <person name="Hellsten U."/>
            <person name="Grimwood J."/>
            <person name="Chapman J.A."/>
            <person name="Shapiro H."/>
            <person name="Aerts A."/>
            <person name="Otillar R.P."/>
            <person name="Terry A.Y."/>
            <person name="Boore J.L."/>
            <person name="Simakov O."/>
            <person name="Marletaz F."/>
            <person name="Cho S.-J."/>
            <person name="Edsinger-Gonzales E."/>
            <person name="Havlak P."/>
            <person name="Kuo D.-H."/>
            <person name="Larsson T."/>
            <person name="Lv J."/>
            <person name="Arendt D."/>
            <person name="Savage R."/>
            <person name="Osoegawa K."/>
            <person name="de Jong P."/>
            <person name="Lindberg D.R."/>
            <person name="Seaver E.C."/>
            <person name="Weisblat D.A."/>
            <person name="Putnam N.H."/>
            <person name="Grigoriev I.V."/>
            <person name="Rokhsar D.S."/>
        </authorList>
    </citation>
    <scope>NUCLEOTIDE SEQUENCE</scope>
    <source>
        <strain evidence="4">I ESC-2004</strain>
    </source>
</reference>
<protein>
    <submittedName>
        <fullName evidence="2 3">Uncharacterized protein</fullName>
    </submittedName>
</protein>
<evidence type="ECO:0000313" key="4">
    <source>
        <dbReference type="Proteomes" id="UP000014760"/>
    </source>
</evidence>
<dbReference type="EMBL" id="KB293638">
    <property type="protein sequence ID" value="ELU15747.1"/>
    <property type="molecule type" value="Genomic_DNA"/>
</dbReference>
<feature type="transmembrane region" description="Helical" evidence="1">
    <location>
        <begin position="63"/>
        <end position="90"/>
    </location>
</feature>
<dbReference type="EnsemblMetazoa" id="CapteT223929">
    <property type="protein sequence ID" value="CapteP223929"/>
    <property type="gene ID" value="CapteG223929"/>
</dbReference>
<proteinExistence type="predicted"/>
<evidence type="ECO:0000313" key="2">
    <source>
        <dbReference type="EMBL" id="ELU15747.1"/>
    </source>
</evidence>
<dbReference type="HOGENOM" id="CLU_934618_0_0_1"/>
<keyword evidence="1" id="KW-0472">Membrane</keyword>
<organism evidence="2">
    <name type="scientific">Capitella teleta</name>
    <name type="common">Polychaete worm</name>
    <dbReference type="NCBI Taxonomy" id="283909"/>
    <lineage>
        <taxon>Eukaryota</taxon>
        <taxon>Metazoa</taxon>
        <taxon>Spiralia</taxon>
        <taxon>Lophotrochozoa</taxon>
        <taxon>Annelida</taxon>
        <taxon>Polychaeta</taxon>
        <taxon>Sedentaria</taxon>
        <taxon>Scolecida</taxon>
        <taxon>Capitellidae</taxon>
        <taxon>Capitella</taxon>
    </lineage>
</organism>
<dbReference type="AlphaFoldDB" id="R7VB44"/>
<evidence type="ECO:0000256" key="1">
    <source>
        <dbReference type="SAM" id="Phobius"/>
    </source>
</evidence>